<dbReference type="InterPro" id="IPR050616">
    <property type="entry name" value="CPA3_Na-H_Antiporter_A"/>
</dbReference>
<keyword evidence="6 8" id="KW-0472">Membrane</keyword>
<gene>
    <name evidence="11" type="primary">mrpA</name>
    <name evidence="11" type="ORF">LF1_16590</name>
</gene>
<evidence type="ECO:0000259" key="9">
    <source>
        <dbReference type="Pfam" id="PF13244"/>
    </source>
</evidence>
<evidence type="ECO:0000256" key="5">
    <source>
        <dbReference type="ARBA" id="ARBA00022989"/>
    </source>
</evidence>
<evidence type="ECO:0000256" key="3">
    <source>
        <dbReference type="ARBA" id="ARBA00022475"/>
    </source>
</evidence>
<dbReference type="PANTHER" id="PTHR43373:SF1">
    <property type="entry name" value="NA(+)_H(+) ANTIPORTER SUBUNIT A"/>
    <property type="match status" value="1"/>
</dbReference>
<dbReference type="OrthoDB" id="9798859at2"/>
<comment type="caution">
    <text evidence="11">The sequence shown here is derived from an EMBL/GenBank/DDBJ whole genome shotgun (WGS) entry which is preliminary data.</text>
</comment>
<proteinExistence type="predicted"/>
<dbReference type="PANTHER" id="PTHR43373">
    <property type="entry name" value="NA(+)/H(+) ANTIPORTER SUBUNIT"/>
    <property type="match status" value="1"/>
</dbReference>
<evidence type="ECO:0000256" key="7">
    <source>
        <dbReference type="SAM" id="MobiDB-lite"/>
    </source>
</evidence>
<feature type="transmembrane region" description="Helical" evidence="8">
    <location>
        <begin position="6"/>
        <end position="22"/>
    </location>
</feature>
<evidence type="ECO:0000256" key="1">
    <source>
        <dbReference type="ARBA" id="ARBA00004651"/>
    </source>
</evidence>
<evidence type="ECO:0000259" key="10">
    <source>
        <dbReference type="Pfam" id="PF20501"/>
    </source>
</evidence>
<dbReference type="InterPro" id="IPR025383">
    <property type="entry name" value="MrpA_C/MbhD"/>
</dbReference>
<evidence type="ECO:0000256" key="4">
    <source>
        <dbReference type="ARBA" id="ARBA00022692"/>
    </source>
</evidence>
<dbReference type="Pfam" id="PF20501">
    <property type="entry name" value="MbhE"/>
    <property type="match status" value="1"/>
</dbReference>
<feature type="region of interest" description="Disordered" evidence="7">
    <location>
        <begin position="175"/>
        <end position="194"/>
    </location>
</feature>
<sequence length="194" mass="20378">MTAIDVAILLFLAITAVTIARIRDLWAAVMFTGIYSFLSASWMLLLDAPDVSFTEAAVGAGISTVLMLSTLALTGTTEKASGAKFRPIPFMVVVLTGCMLIYGTLDMPQIGDPSDPIHIHPSPSFVERTQGDMHGLPNVVTAVLGSYRGYDTLGETTVVFTAGIAVLLILRRGKEEDSKTGGRPGSAAASGDNA</sequence>
<evidence type="ECO:0000256" key="2">
    <source>
        <dbReference type="ARBA" id="ARBA00022448"/>
    </source>
</evidence>
<dbReference type="RefSeq" id="WP_068261955.1">
    <property type="nucleotide sequence ID" value="NZ_LWSK01000031.1"/>
</dbReference>
<reference evidence="11 12" key="1">
    <citation type="submission" date="2019-08" db="EMBL/GenBank/DDBJ databases">
        <title>Deep-cultivation of Planctomycetes and their phenomic and genomic characterization uncovers novel biology.</title>
        <authorList>
            <person name="Wiegand S."/>
            <person name="Jogler M."/>
            <person name="Boedeker C."/>
            <person name="Pinto D."/>
            <person name="Vollmers J."/>
            <person name="Rivas-Marin E."/>
            <person name="Kohn T."/>
            <person name="Peeters S.H."/>
            <person name="Heuer A."/>
            <person name="Rast P."/>
            <person name="Oberbeckmann S."/>
            <person name="Bunk B."/>
            <person name="Jeske O."/>
            <person name="Meyerdierks A."/>
            <person name="Storesund J.E."/>
            <person name="Kallscheuer N."/>
            <person name="Luecker S."/>
            <person name="Lage O.M."/>
            <person name="Pohl T."/>
            <person name="Merkel B.J."/>
            <person name="Hornburger P."/>
            <person name="Mueller R.-W."/>
            <person name="Bruemmer F."/>
            <person name="Labrenz M."/>
            <person name="Spormann A.M."/>
            <person name="Op Den Camp H."/>
            <person name="Overmann J."/>
            <person name="Amann R."/>
            <person name="Jetten M.S.M."/>
            <person name="Mascher T."/>
            <person name="Medema M.H."/>
            <person name="Devos D.P."/>
            <person name="Kaster A.-K."/>
            <person name="Ovreas L."/>
            <person name="Rohde M."/>
            <person name="Galperin M.Y."/>
            <person name="Jogler C."/>
        </authorList>
    </citation>
    <scope>NUCLEOTIDE SEQUENCE [LARGE SCALE GENOMIC DNA]</scope>
    <source>
        <strain evidence="11 12">LF1</strain>
    </source>
</reference>
<evidence type="ECO:0000256" key="6">
    <source>
        <dbReference type="ARBA" id="ARBA00023136"/>
    </source>
</evidence>
<feature type="domain" description="MrpA C-terminal/MbhD" evidence="9">
    <location>
        <begin position="10"/>
        <end position="74"/>
    </location>
</feature>
<dbReference type="EMBL" id="VRLW01000001">
    <property type="protein sequence ID" value="KAA1259131.1"/>
    <property type="molecule type" value="Genomic_DNA"/>
</dbReference>
<keyword evidence="3" id="KW-1003">Cell membrane</keyword>
<dbReference type="InterPro" id="IPR046806">
    <property type="entry name" value="MrpA_C/MbhE"/>
</dbReference>
<feature type="domain" description="MrpA C-terminal/MbhE" evidence="10">
    <location>
        <begin position="122"/>
        <end position="173"/>
    </location>
</feature>
<keyword evidence="2" id="KW-0813">Transport</keyword>
<dbReference type="AlphaFoldDB" id="A0A5B1CFZ7"/>
<dbReference type="GO" id="GO:0005886">
    <property type="term" value="C:plasma membrane"/>
    <property type="evidence" value="ECO:0007669"/>
    <property type="project" value="UniProtKB-SubCell"/>
</dbReference>
<feature type="transmembrane region" description="Helical" evidence="8">
    <location>
        <begin position="152"/>
        <end position="170"/>
    </location>
</feature>
<evidence type="ECO:0000313" key="12">
    <source>
        <dbReference type="Proteomes" id="UP000322699"/>
    </source>
</evidence>
<dbReference type="Proteomes" id="UP000322699">
    <property type="component" value="Unassembled WGS sequence"/>
</dbReference>
<keyword evidence="4 8" id="KW-0812">Transmembrane</keyword>
<comment type="subcellular location">
    <subcellularLocation>
        <location evidence="1">Cell membrane</location>
        <topology evidence="1">Multi-pass membrane protein</topology>
    </subcellularLocation>
</comment>
<protein>
    <submittedName>
        <fullName evidence="11">Na(+)/H(+) antiporter subunit A</fullName>
    </submittedName>
</protein>
<dbReference type="NCBIfam" id="NF009159">
    <property type="entry name" value="PRK12504.1"/>
    <property type="match status" value="1"/>
</dbReference>
<feature type="transmembrane region" description="Helical" evidence="8">
    <location>
        <begin position="27"/>
        <end position="45"/>
    </location>
</feature>
<organism evidence="11 12">
    <name type="scientific">Rubripirellula obstinata</name>
    <dbReference type="NCBI Taxonomy" id="406547"/>
    <lineage>
        <taxon>Bacteria</taxon>
        <taxon>Pseudomonadati</taxon>
        <taxon>Planctomycetota</taxon>
        <taxon>Planctomycetia</taxon>
        <taxon>Pirellulales</taxon>
        <taxon>Pirellulaceae</taxon>
        <taxon>Rubripirellula</taxon>
    </lineage>
</organism>
<feature type="transmembrane region" description="Helical" evidence="8">
    <location>
        <begin position="88"/>
        <end position="105"/>
    </location>
</feature>
<name>A0A5B1CFZ7_9BACT</name>
<keyword evidence="12" id="KW-1185">Reference proteome</keyword>
<evidence type="ECO:0000256" key="8">
    <source>
        <dbReference type="SAM" id="Phobius"/>
    </source>
</evidence>
<dbReference type="Pfam" id="PF13244">
    <property type="entry name" value="MbhD"/>
    <property type="match status" value="1"/>
</dbReference>
<accession>A0A5B1CFZ7</accession>
<feature type="transmembrane region" description="Helical" evidence="8">
    <location>
        <begin position="57"/>
        <end position="76"/>
    </location>
</feature>
<keyword evidence="5 8" id="KW-1133">Transmembrane helix</keyword>
<evidence type="ECO:0000313" key="11">
    <source>
        <dbReference type="EMBL" id="KAA1259131.1"/>
    </source>
</evidence>